<accession>A0A7X8TKY2</accession>
<keyword evidence="3" id="KW-1003">Cell membrane</keyword>
<keyword evidence="4" id="KW-0997">Cell inner membrane</keyword>
<dbReference type="PANTHER" id="PTHR35011">
    <property type="entry name" value="2,3-DIKETO-L-GULONATE TRAP TRANSPORTER SMALL PERMEASE PROTEIN YIAM"/>
    <property type="match status" value="1"/>
</dbReference>
<keyword evidence="5 9" id="KW-0812">Transmembrane</keyword>
<protein>
    <submittedName>
        <fullName evidence="11">TRAP transporter small permease</fullName>
    </submittedName>
</protein>
<evidence type="ECO:0000313" key="11">
    <source>
        <dbReference type="EMBL" id="NLS10700.1"/>
    </source>
</evidence>
<evidence type="ECO:0000256" key="7">
    <source>
        <dbReference type="ARBA" id="ARBA00023136"/>
    </source>
</evidence>
<comment type="caution">
    <text evidence="11">The sequence shown here is derived from an EMBL/GenBank/DDBJ whole genome shotgun (WGS) entry which is preliminary data.</text>
</comment>
<dbReference type="EMBL" id="JABAHY010000013">
    <property type="protein sequence ID" value="NLS10700.1"/>
    <property type="molecule type" value="Genomic_DNA"/>
</dbReference>
<comment type="subcellular location">
    <subcellularLocation>
        <location evidence="1">Cell inner membrane</location>
        <topology evidence="1">Multi-pass membrane protein</topology>
    </subcellularLocation>
</comment>
<comment type="similarity">
    <text evidence="8">Belongs to the TRAP transporter small permease family.</text>
</comment>
<evidence type="ECO:0000256" key="9">
    <source>
        <dbReference type="SAM" id="Phobius"/>
    </source>
</evidence>
<dbReference type="GO" id="GO:0022857">
    <property type="term" value="F:transmembrane transporter activity"/>
    <property type="evidence" value="ECO:0007669"/>
    <property type="project" value="TreeGrafter"/>
</dbReference>
<dbReference type="PANTHER" id="PTHR35011:SF10">
    <property type="entry name" value="TRAP TRANSPORTER SMALL PERMEASE PROTEIN"/>
    <property type="match status" value="1"/>
</dbReference>
<keyword evidence="7 9" id="KW-0472">Membrane</keyword>
<evidence type="ECO:0000313" key="12">
    <source>
        <dbReference type="Proteomes" id="UP000523139"/>
    </source>
</evidence>
<dbReference type="Pfam" id="PF04290">
    <property type="entry name" value="DctQ"/>
    <property type="match status" value="1"/>
</dbReference>
<dbReference type="AlphaFoldDB" id="A0A7X8TKY2"/>
<feature type="transmembrane region" description="Helical" evidence="9">
    <location>
        <begin position="51"/>
        <end position="74"/>
    </location>
</feature>
<feature type="transmembrane region" description="Helical" evidence="9">
    <location>
        <begin position="12"/>
        <end position="31"/>
    </location>
</feature>
<dbReference type="Proteomes" id="UP000523139">
    <property type="component" value="Unassembled WGS sequence"/>
</dbReference>
<name>A0A7X8TKY2_9MICC</name>
<evidence type="ECO:0000256" key="5">
    <source>
        <dbReference type="ARBA" id="ARBA00022692"/>
    </source>
</evidence>
<feature type="domain" description="Tripartite ATP-independent periplasmic transporters DctQ component" evidence="10">
    <location>
        <begin position="23"/>
        <end position="155"/>
    </location>
</feature>
<organism evidence="11 12">
    <name type="scientific">Nesterenkonia sedimenti</name>
    <dbReference type="NCBI Taxonomy" id="1463632"/>
    <lineage>
        <taxon>Bacteria</taxon>
        <taxon>Bacillati</taxon>
        <taxon>Actinomycetota</taxon>
        <taxon>Actinomycetes</taxon>
        <taxon>Micrococcales</taxon>
        <taxon>Micrococcaceae</taxon>
        <taxon>Nesterenkonia</taxon>
    </lineage>
</organism>
<evidence type="ECO:0000256" key="3">
    <source>
        <dbReference type="ARBA" id="ARBA00022475"/>
    </source>
</evidence>
<evidence type="ECO:0000256" key="2">
    <source>
        <dbReference type="ARBA" id="ARBA00022448"/>
    </source>
</evidence>
<evidence type="ECO:0000256" key="6">
    <source>
        <dbReference type="ARBA" id="ARBA00022989"/>
    </source>
</evidence>
<dbReference type="RefSeq" id="WP_168888184.1">
    <property type="nucleotide sequence ID" value="NZ_JABAHY010000013.1"/>
</dbReference>
<feature type="transmembrane region" description="Helical" evidence="9">
    <location>
        <begin position="86"/>
        <end position="107"/>
    </location>
</feature>
<dbReference type="InterPro" id="IPR007387">
    <property type="entry name" value="TRAP_DctQ"/>
</dbReference>
<dbReference type="InterPro" id="IPR055348">
    <property type="entry name" value="DctQ"/>
</dbReference>
<dbReference type="GO" id="GO:0005886">
    <property type="term" value="C:plasma membrane"/>
    <property type="evidence" value="ECO:0007669"/>
    <property type="project" value="UniProtKB-SubCell"/>
</dbReference>
<feature type="transmembrane region" description="Helical" evidence="9">
    <location>
        <begin position="127"/>
        <end position="151"/>
    </location>
</feature>
<reference evidence="11 12" key="1">
    <citation type="submission" date="2020-04" db="EMBL/GenBank/DDBJ databases">
        <title>Nesterenkonia sp. nov., isolated from marine sediment.</title>
        <authorList>
            <person name="Zhang G."/>
        </authorList>
    </citation>
    <scope>NUCLEOTIDE SEQUENCE [LARGE SCALE GENOMIC DNA]</scope>
    <source>
        <strain evidence="11 12">MY13</strain>
    </source>
</reference>
<dbReference type="GO" id="GO:0015740">
    <property type="term" value="P:C4-dicarboxylate transport"/>
    <property type="evidence" value="ECO:0007669"/>
    <property type="project" value="TreeGrafter"/>
</dbReference>
<sequence>MERLVVVISRAMGVVAALAIVVLMAAIVTDVTTRYITGGSMPAMVELSESALVVAVFFGLAWAGASGAHVAVSLVTDRLPDGVNRILTVVVWLLATGFTAWMTFATYERAVSSTDRSETRMGLVEWPIWPLRWVIVIGLAAFLLVCVINLLRAVRGREILPAAIEGAEPRTPAAHIDDRAGL</sequence>
<keyword evidence="12" id="KW-1185">Reference proteome</keyword>
<evidence type="ECO:0000256" key="8">
    <source>
        <dbReference type="ARBA" id="ARBA00038436"/>
    </source>
</evidence>
<evidence type="ECO:0000256" key="4">
    <source>
        <dbReference type="ARBA" id="ARBA00022519"/>
    </source>
</evidence>
<keyword evidence="2" id="KW-0813">Transport</keyword>
<keyword evidence="6 9" id="KW-1133">Transmembrane helix</keyword>
<proteinExistence type="inferred from homology"/>
<evidence type="ECO:0000259" key="10">
    <source>
        <dbReference type="Pfam" id="PF04290"/>
    </source>
</evidence>
<evidence type="ECO:0000256" key="1">
    <source>
        <dbReference type="ARBA" id="ARBA00004429"/>
    </source>
</evidence>
<gene>
    <name evidence="11" type="ORF">HGQ17_12000</name>
</gene>